<dbReference type="InterPro" id="IPR024788">
    <property type="entry name" value="Malectin-like_Carb-bd_dom"/>
</dbReference>
<dbReference type="Proteomes" id="UP000836841">
    <property type="component" value="Chromosome 5"/>
</dbReference>
<evidence type="ECO:0000256" key="4">
    <source>
        <dbReference type="ARBA" id="ARBA00022989"/>
    </source>
</evidence>
<protein>
    <recommendedName>
        <fullName evidence="9">Malectin-like domain-containing protein</fullName>
    </recommendedName>
</protein>
<feature type="region of interest" description="Disordered" evidence="6">
    <location>
        <begin position="352"/>
        <end position="390"/>
    </location>
</feature>
<organism evidence="10 11">
    <name type="scientific">Thlaspi arvense</name>
    <name type="common">Field penny-cress</name>
    <dbReference type="NCBI Taxonomy" id="13288"/>
    <lineage>
        <taxon>Eukaryota</taxon>
        <taxon>Viridiplantae</taxon>
        <taxon>Streptophyta</taxon>
        <taxon>Embryophyta</taxon>
        <taxon>Tracheophyta</taxon>
        <taxon>Spermatophyta</taxon>
        <taxon>Magnoliopsida</taxon>
        <taxon>eudicotyledons</taxon>
        <taxon>Gunneridae</taxon>
        <taxon>Pentapetalae</taxon>
        <taxon>rosids</taxon>
        <taxon>malvids</taxon>
        <taxon>Brassicales</taxon>
        <taxon>Brassicaceae</taxon>
        <taxon>Thlaspideae</taxon>
        <taxon>Thlaspi</taxon>
    </lineage>
</organism>
<evidence type="ECO:0000256" key="8">
    <source>
        <dbReference type="SAM" id="SignalP"/>
    </source>
</evidence>
<feature type="transmembrane region" description="Helical" evidence="7">
    <location>
        <begin position="325"/>
        <end position="347"/>
    </location>
</feature>
<comment type="subcellular location">
    <subcellularLocation>
        <location evidence="1">Membrane</location>
        <topology evidence="1">Single-pass membrane protein</topology>
    </subcellularLocation>
</comment>
<evidence type="ECO:0000256" key="5">
    <source>
        <dbReference type="ARBA" id="ARBA00023136"/>
    </source>
</evidence>
<keyword evidence="3 8" id="KW-0732">Signal</keyword>
<evidence type="ECO:0000313" key="10">
    <source>
        <dbReference type="EMBL" id="CAH2065232.1"/>
    </source>
</evidence>
<feature type="chain" id="PRO_5043784669" description="Malectin-like domain-containing protein" evidence="8">
    <location>
        <begin position="22"/>
        <end position="390"/>
    </location>
</feature>
<evidence type="ECO:0000259" key="9">
    <source>
        <dbReference type="Pfam" id="PF12819"/>
    </source>
</evidence>
<name>A0AAU9SFP4_THLAR</name>
<evidence type="ECO:0000256" key="3">
    <source>
        <dbReference type="ARBA" id="ARBA00022729"/>
    </source>
</evidence>
<feature type="domain" description="Malectin-like" evidence="9">
    <location>
        <begin position="26"/>
        <end position="148"/>
    </location>
</feature>
<keyword evidence="5 7" id="KW-0472">Membrane</keyword>
<feature type="transmembrane region" description="Helical" evidence="7">
    <location>
        <begin position="193"/>
        <end position="218"/>
    </location>
</feature>
<accession>A0AAU9SFP4</accession>
<evidence type="ECO:0000256" key="2">
    <source>
        <dbReference type="ARBA" id="ARBA00022692"/>
    </source>
</evidence>
<reference evidence="10 11" key="1">
    <citation type="submission" date="2022-03" db="EMBL/GenBank/DDBJ databases">
        <authorList>
            <person name="Nunn A."/>
            <person name="Chopra R."/>
            <person name="Nunn A."/>
            <person name="Contreras Garrido A."/>
        </authorList>
    </citation>
    <scope>NUCLEOTIDE SEQUENCE [LARGE SCALE GENOMIC DNA]</scope>
</reference>
<dbReference type="GO" id="GO:0016020">
    <property type="term" value="C:membrane"/>
    <property type="evidence" value="ECO:0007669"/>
    <property type="project" value="UniProtKB-SubCell"/>
</dbReference>
<dbReference type="EMBL" id="OU466861">
    <property type="protein sequence ID" value="CAH2065232.1"/>
    <property type="molecule type" value="Genomic_DNA"/>
</dbReference>
<feature type="compositionally biased region" description="Polar residues" evidence="6">
    <location>
        <begin position="355"/>
        <end position="390"/>
    </location>
</feature>
<dbReference type="PANTHER" id="PTHR45631">
    <property type="entry name" value="OS07G0107800 PROTEIN-RELATED"/>
    <property type="match status" value="1"/>
</dbReference>
<feature type="signal peptide" evidence="8">
    <location>
        <begin position="1"/>
        <end position="21"/>
    </location>
</feature>
<evidence type="ECO:0000256" key="7">
    <source>
        <dbReference type="SAM" id="Phobius"/>
    </source>
</evidence>
<keyword evidence="11" id="KW-1185">Reference proteome</keyword>
<dbReference type="PANTHER" id="PTHR45631:SF120">
    <property type="entry name" value="KINASE-LIKE PROTEIN-RELATED"/>
    <property type="match status" value="1"/>
</dbReference>
<evidence type="ECO:0000313" key="11">
    <source>
        <dbReference type="Proteomes" id="UP000836841"/>
    </source>
</evidence>
<evidence type="ECO:0000256" key="1">
    <source>
        <dbReference type="ARBA" id="ARBA00004167"/>
    </source>
</evidence>
<dbReference type="AlphaFoldDB" id="A0AAU9SFP4"/>
<evidence type="ECO:0000256" key="6">
    <source>
        <dbReference type="SAM" id="MobiDB-lite"/>
    </source>
</evidence>
<proteinExistence type="predicted"/>
<sequence>MAALLHLITLFSLSAIILSVAENISIDCGSTGSYVDSNNVRWVGDTGFVTTGETMKIPDVVTKPINTLRYFPTGQTNCYTNIPVIKHRKTQVRTKFYYDGKYSPPSFDVIYDNKHRDLVEITDSVVNDEENFYSSEVIFAPANENISVYPSDPYGRLWSPIVPELKLALITSAPSVDITGASNKPPESVMSKAMLNILVLYDLAFPLTGIPVYLALYFSEPLSLHRTQKRSFNVFLDDMQVGSDPIVPVFGKATQVVLRDVGATPESNIVFQSTDDSDLPPIINGLEIYSISNSQFGIAKPRANNAVRDEAKATGGKKKKIKLPLILGVTFASAFAILSSAFGAIFIRKSGNAKPRSNTAPTTSTGHETGTGMSPLVGQQSASDTNVENV</sequence>
<keyword evidence="4 7" id="KW-1133">Transmembrane helix</keyword>
<gene>
    <name evidence="10" type="ORF">TAV2_LOCUS17443</name>
</gene>
<keyword evidence="2 7" id="KW-0812">Transmembrane</keyword>
<dbReference type="Pfam" id="PF12819">
    <property type="entry name" value="Malectin_like"/>
    <property type="match status" value="1"/>
</dbReference>